<evidence type="ECO:0000313" key="2">
    <source>
        <dbReference type="Proteomes" id="UP000001441"/>
    </source>
</evidence>
<organism evidence="1 2">
    <name type="scientific">Allochromatium vinosum (strain ATCC 17899 / DSM 180 / NBRC 103801 / NCIMB 10441 / D)</name>
    <name type="common">Chromatium vinosum</name>
    <dbReference type="NCBI Taxonomy" id="572477"/>
    <lineage>
        <taxon>Bacteria</taxon>
        <taxon>Pseudomonadati</taxon>
        <taxon>Pseudomonadota</taxon>
        <taxon>Gammaproteobacteria</taxon>
        <taxon>Chromatiales</taxon>
        <taxon>Chromatiaceae</taxon>
        <taxon>Allochromatium</taxon>
    </lineage>
</organism>
<dbReference type="RefSeq" id="WP_012970916.1">
    <property type="nucleotide sequence ID" value="NC_013851.1"/>
</dbReference>
<dbReference type="KEGG" id="alv:Alvin_1710"/>
<protein>
    <submittedName>
        <fullName evidence="1">Uncharacterized protein</fullName>
    </submittedName>
</protein>
<sequence length="71" mass="7955">MSVQATITLDRGGRPPSIQRQARALLRRHGAVWLKEAERQASLGDLSAMRLVVDLAVWNPNDEARQAPRPR</sequence>
<dbReference type="AlphaFoldDB" id="D3RTY3"/>
<reference evidence="1 2" key="1">
    <citation type="journal article" date="2011" name="Stand. Genomic Sci.">
        <title>Complete genome sequence of Allochromatium vinosum DSM 180(T).</title>
        <authorList>
            <person name="Weissgerber T."/>
            <person name="Zigann R."/>
            <person name="Bruce D."/>
            <person name="Chang Y.J."/>
            <person name="Detter J.C."/>
            <person name="Han C."/>
            <person name="Hauser L."/>
            <person name="Jeffries C.D."/>
            <person name="Land M."/>
            <person name="Munk A.C."/>
            <person name="Tapia R."/>
            <person name="Dahl C."/>
        </authorList>
    </citation>
    <scope>NUCLEOTIDE SEQUENCE [LARGE SCALE GENOMIC DNA]</scope>
    <source>
        <strain evidence="2">ATCC 17899 / DSM 180 / NBRC 103801 / NCIMB 10441 / D</strain>
    </source>
</reference>
<accession>D3RTY3</accession>
<proteinExistence type="predicted"/>
<dbReference type="Proteomes" id="UP000001441">
    <property type="component" value="Chromosome"/>
</dbReference>
<dbReference type="EMBL" id="CP001896">
    <property type="protein sequence ID" value="ADC62642.1"/>
    <property type="molecule type" value="Genomic_DNA"/>
</dbReference>
<dbReference type="HOGENOM" id="CLU_2731050_0_0_6"/>
<keyword evidence="2" id="KW-1185">Reference proteome</keyword>
<evidence type="ECO:0000313" key="1">
    <source>
        <dbReference type="EMBL" id="ADC62642.1"/>
    </source>
</evidence>
<name>D3RTY3_ALLVD</name>
<dbReference type="STRING" id="572477.Alvin_1710"/>
<gene>
    <name evidence="1" type="ordered locus">Alvin_1710</name>
</gene>